<dbReference type="EMBL" id="AYHA01000025">
    <property type="protein sequence ID" value="ESS02204.1"/>
    <property type="molecule type" value="Genomic_DNA"/>
</dbReference>
<sequence>MRNFVNVTIKTVNDIAMLPNILAKAVNFVTHNGHKNISKTYGGFTNSDWGKVGNDMKRGLISFGKAR</sequence>
<organism evidence="1 2">
    <name type="scientific">Limosilactobacillus fermentum NB-22</name>
    <dbReference type="NCBI Taxonomy" id="1408443"/>
    <lineage>
        <taxon>Bacteria</taxon>
        <taxon>Bacillati</taxon>
        <taxon>Bacillota</taxon>
        <taxon>Bacilli</taxon>
        <taxon>Lactobacillales</taxon>
        <taxon>Lactobacillaceae</taxon>
        <taxon>Limosilactobacillus</taxon>
    </lineage>
</organism>
<proteinExistence type="predicted"/>
<dbReference type="Proteomes" id="UP000018412">
    <property type="component" value="Unassembled WGS sequence"/>
</dbReference>
<dbReference type="RefSeq" id="WP_023465590.1">
    <property type="nucleotide sequence ID" value="NZ_KI546196.1"/>
</dbReference>
<dbReference type="AlphaFoldDB" id="A0A829LWE6"/>
<evidence type="ECO:0000313" key="1">
    <source>
        <dbReference type="EMBL" id="ESS02204.1"/>
    </source>
</evidence>
<name>A0A829LWE6_LIMFE</name>
<protein>
    <submittedName>
        <fullName evidence="1">Uncharacterized protein</fullName>
    </submittedName>
</protein>
<reference evidence="1 2" key="2">
    <citation type="journal article" date="2015" name="Genome Announc.">
        <title>Draft Genome Sequence of Lactobacillus fermentum NB-22.</title>
        <authorList>
            <person name="Chaplin A.V."/>
            <person name="Shkoporov A.N."/>
            <person name="Efimov B.A."/>
            <person name="Pikina A.P."/>
            <person name="Borisova O.Y."/>
            <person name="Gladko I.A."/>
            <person name="Postnikova E.A."/>
            <person name="Lordkipanidze A.E."/>
            <person name="Kafarskaia L.I."/>
        </authorList>
    </citation>
    <scope>NUCLEOTIDE SEQUENCE [LARGE SCALE GENOMIC DNA]</scope>
    <source>
        <strain evidence="1 2">NB-22</strain>
    </source>
</reference>
<accession>A0A829LWE6</accession>
<gene>
    <name evidence="1" type="ORF">NB22_00605</name>
</gene>
<comment type="caution">
    <text evidence="1">The sequence shown here is derived from an EMBL/GenBank/DDBJ whole genome shotgun (WGS) entry which is preliminary data.</text>
</comment>
<evidence type="ECO:0000313" key="2">
    <source>
        <dbReference type="Proteomes" id="UP000018412"/>
    </source>
</evidence>
<reference evidence="2" key="1">
    <citation type="submission" date="2013-10" db="EMBL/GenBank/DDBJ databases">
        <title>Draft genome sequence of Lactobacillus fermentum NB-22.</title>
        <authorList>
            <person name="Chaplin A.V."/>
            <person name="Shkoporov A.N."/>
            <person name="Khokhlova E.V."/>
            <person name="Efimov B.A."/>
            <person name="Kafarskaia L.I."/>
        </authorList>
    </citation>
    <scope>NUCLEOTIDE SEQUENCE [LARGE SCALE GENOMIC DNA]</scope>
    <source>
        <strain evidence="2">NB-22</strain>
    </source>
</reference>